<evidence type="ECO:0000259" key="4">
    <source>
        <dbReference type="PROSITE" id="PS51077"/>
    </source>
</evidence>
<dbReference type="PROSITE" id="PS51077">
    <property type="entry name" value="HTH_ICLR"/>
    <property type="match status" value="1"/>
</dbReference>
<keyword evidence="3" id="KW-0804">Transcription</keyword>
<reference evidence="6" key="1">
    <citation type="submission" date="2020-05" db="EMBL/GenBank/DDBJ databases">
        <authorList>
            <person name="Chiriac C."/>
            <person name="Salcher M."/>
            <person name="Ghai R."/>
            <person name="Kavagutti S V."/>
        </authorList>
    </citation>
    <scope>NUCLEOTIDE SEQUENCE</scope>
</reference>
<protein>
    <submittedName>
        <fullName evidence="6">Unannotated protein</fullName>
    </submittedName>
</protein>
<sequence length="236" mass="26262">MRLIIDAFGPDDDSLSLSELSRRTGISKASVHRLARELLDWGVLERNEFEYQLGIHLYEIGSRVPRIRVLRDNVRPFMADLHSATHETVHLAVLAGLEVLFVERANGYRQSPRQSRFAGRTHLHCSATGKVLMAFGSDELLDQVAHRAMPRMTRFTITSPRTLAGQVEQVRQDGFAIEREETALGYMSIAVPLFTGETTAVGALSITAPTYRADATRYLKALQAARQQMTAVGALI</sequence>
<organism evidence="6">
    <name type="scientific">freshwater metagenome</name>
    <dbReference type="NCBI Taxonomy" id="449393"/>
    <lineage>
        <taxon>unclassified sequences</taxon>
        <taxon>metagenomes</taxon>
        <taxon>ecological metagenomes</taxon>
    </lineage>
</organism>
<dbReference type="InterPro" id="IPR036388">
    <property type="entry name" value="WH-like_DNA-bd_sf"/>
</dbReference>
<feature type="domain" description="IclR-ED" evidence="5">
    <location>
        <begin position="56"/>
        <end position="236"/>
    </location>
</feature>
<keyword evidence="1" id="KW-0805">Transcription regulation</keyword>
<proteinExistence type="predicted"/>
<dbReference type="Gene3D" id="3.30.450.40">
    <property type="match status" value="1"/>
</dbReference>
<evidence type="ECO:0000259" key="5">
    <source>
        <dbReference type="PROSITE" id="PS51078"/>
    </source>
</evidence>
<dbReference type="Pfam" id="PF09339">
    <property type="entry name" value="HTH_IclR"/>
    <property type="match status" value="1"/>
</dbReference>
<keyword evidence="2" id="KW-0238">DNA-binding</keyword>
<gene>
    <name evidence="6" type="ORF">UFOPK2810_01476</name>
</gene>
<dbReference type="AlphaFoldDB" id="A0A6J6UUS0"/>
<name>A0A6J6UUS0_9ZZZZ</name>
<dbReference type="SUPFAM" id="SSF55781">
    <property type="entry name" value="GAF domain-like"/>
    <property type="match status" value="1"/>
</dbReference>
<dbReference type="GO" id="GO:0003677">
    <property type="term" value="F:DNA binding"/>
    <property type="evidence" value="ECO:0007669"/>
    <property type="project" value="UniProtKB-KW"/>
</dbReference>
<dbReference type="InterPro" id="IPR014757">
    <property type="entry name" value="Tscrpt_reg_IclR_C"/>
</dbReference>
<dbReference type="InterPro" id="IPR005471">
    <property type="entry name" value="Tscrpt_reg_IclR_N"/>
</dbReference>
<dbReference type="SMART" id="SM00346">
    <property type="entry name" value="HTH_ICLR"/>
    <property type="match status" value="1"/>
</dbReference>
<evidence type="ECO:0000256" key="1">
    <source>
        <dbReference type="ARBA" id="ARBA00023015"/>
    </source>
</evidence>
<dbReference type="PANTHER" id="PTHR30136:SF24">
    <property type="entry name" value="HTH-TYPE TRANSCRIPTIONAL REPRESSOR ALLR"/>
    <property type="match status" value="1"/>
</dbReference>
<evidence type="ECO:0000256" key="3">
    <source>
        <dbReference type="ARBA" id="ARBA00023163"/>
    </source>
</evidence>
<dbReference type="InterPro" id="IPR050707">
    <property type="entry name" value="HTH_MetabolicPath_Reg"/>
</dbReference>
<dbReference type="GO" id="GO:0003700">
    <property type="term" value="F:DNA-binding transcription factor activity"/>
    <property type="evidence" value="ECO:0007669"/>
    <property type="project" value="TreeGrafter"/>
</dbReference>
<dbReference type="PROSITE" id="PS51078">
    <property type="entry name" value="ICLR_ED"/>
    <property type="match status" value="1"/>
</dbReference>
<dbReference type="EMBL" id="CAEZYZ010000287">
    <property type="protein sequence ID" value="CAB4763034.1"/>
    <property type="molecule type" value="Genomic_DNA"/>
</dbReference>
<dbReference type="InterPro" id="IPR029016">
    <property type="entry name" value="GAF-like_dom_sf"/>
</dbReference>
<accession>A0A6J6UUS0</accession>
<dbReference type="Pfam" id="PF01614">
    <property type="entry name" value="IclR_C"/>
    <property type="match status" value="1"/>
</dbReference>
<dbReference type="PANTHER" id="PTHR30136">
    <property type="entry name" value="HELIX-TURN-HELIX TRANSCRIPTIONAL REGULATOR, ICLR FAMILY"/>
    <property type="match status" value="1"/>
</dbReference>
<evidence type="ECO:0000256" key="2">
    <source>
        <dbReference type="ARBA" id="ARBA00023125"/>
    </source>
</evidence>
<feature type="domain" description="HTH iclR-type" evidence="4">
    <location>
        <begin position="1"/>
        <end position="55"/>
    </location>
</feature>
<dbReference type="SUPFAM" id="SSF46785">
    <property type="entry name" value="Winged helix' DNA-binding domain"/>
    <property type="match status" value="1"/>
</dbReference>
<evidence type="ECO:0000313" key="6">
    <source>
        <dbReference type="EMBL" id="CAB4763034.1"/>
    </source>
</evidence>
<dbReference type="Gene3D" id="1.10.10.10">
    <property type="entry name" value="Winged helix-like DNA-binding domain superfamily/Winged helix DNA-binding domain"/>
    <property type="match status" value="1"/>
</dbReference>
<dbReference type="GO" id="GO:0045892">
    <property type="term" value="P:negative regulation of DNA-templated transcription"/>
    <property type="evidence" value="ECO:0007669"/>
    <property type="project" value="TreeGrafter"/>
</dbReference>
<dbReference type="InterPro" id="IPR036390">
    <property type="entry name" value="WH_DNA-bd_sf"/>
</dbReference>